<comment type="caution">
    <text evidence="2">The sequence shown here is derived from an EMBL/GenBank/DDBJ whole genome shotgun (WGS) entry which is preliminary data.</text>
</comment>
<evidence type="ECO:0000256" key="1">
    <source>
        <dbReference type="SAM" id="MobiDB-lite"/>
    </source>
</evidence>
<dbReference type="EMBL" id="PUHQ01000005">
    <property type="protein sequence ID" value="KAG0666356.1"/>
    <property type="molecule type" value="Genomic_DNA"/>
</dbReference>
<evidence type="ECO:0000313" key="2">
    <source>
        <dbReference type="EMBL" id="KAG0666356.1"/>
    </source>
</evidence>
<dbReference type="OrthoDB" id="2570975at2759"/>
<feature type="region of interest" description="Disordered" evidence="1">
    <location>
        <begin position="181"/>
        <end position="209"/>
    </location>
</feature>
<dbReference type="Proteomes" id="UP000777482">
    <property type="component" value="Unassembled WGS sequence"/>
</dbReference>
<gene>
    <name evidence="2" type="ORF">C6P46_004925</name>
</gene>
<sequence>MLLAPPLERTSSCASSASSAAGQSLISGVTASTAQSAPDLSPQPLPSRASLPLLDPSIKASTIRLPLQLPVPPTAFAEVEMKTLIVDDELGDAPVGFAVGKLRQLGSSLLTSTSATCLHIPAGPTAGPYLRCSFPPSRVPVPASYLPSHVLAIHSTDSPRTLLLPIHGLLWGATSPLLSFLTSRPEKQPPHPSLPTSKRPPPEQDGPSQSEALPVIELRLPSSSAFPLLQGWVYLRSPPVLLSALLPAPPKEKPSSPSPSIARLLNPTPEAEEQQRTEPVTSDSLTEKLSWLPPVTLLRHVHLVHGLWQDVVALQIGDEELWKAMGLAWRILVAALARRDQRSSAAALSTSAGTS</sequence>
<feature type="compositionally biased region" description="Low complexity" evidence="1">
    <location>
        <begin position="11"/>
        <end position="20"/>
    </location>
</feature>
<organism evidence="2 3">
    <name type="scientific">Rhodotorula mucilaginosa</name>
    <name type="common">Yeast</name>
    <name type="synonym">Rhodotorula rubra</name>
    <dbReference type="NCBI Taxonomy" id="5537"/>
    <lineage>
        <taxon>Eukaryota</taxon>
        <taxon>Fungi</taxon>
        <taxon>Dikarya</taxon>
        <taxon>Basidiomycota</taxon>
        <taxon>Pucciniomycotina</taxon>
        <taxon>Microbotryomycetes</taxon>
        <taxon>Sporidiobolales</taxon>
        <taxon>Sporidiobolaceae</taxon>
        <taxon>Rhodotorula</taxon>
    </lineage>
</organism>
<accession>A0A9P6WA07</accession>
<evidence type="ECO:0000313" key="3">
    <source>
        <dbReference type="Proteomes" id="UP000777482"/>
    </source>
</evidence>
<protein>
    <submittedName>
        <fullName evidence="2">Uncharacterized protein</fullName>
    </submittedName>
</protein>
<feature type="region of interest" description="Disordered" evidence="1">
    <location>
        <begin position="1"/>
        <end position="20"/>
    </location>
</feature>
<dbReference type="AlphaFoldDB" id="A0A9P6WA07"/>
<feature type="region of interest" description="Disordered" evidence="1">
    <location>
        <begin position="249"/>
        <end position="285"/>
    </location>
</feature>
<name>A0A9P6WA07_RHOMI</name>
<keyword evidence="3" id="KW-1185">Reference proteome</keyword>
<proteinExistence type="predicted"/>
<reference evidence="2 3" key="1">
    <citation type="submission" date="2020-11" db="EMBL/GenBank/DDBJ databases">
        <title>Kefir isolates.</title>
        <authorList>
            <person name="Marcisauskas S."/>
            <person name="Kim Y."/>
            <person name="Blasche S."/>
        </authorList>
    </citation>
    <scope>NUCLEOTIDE SEQUENCE [LARGE SCALE GENOMIC DNA]</scope>
    <source>
        <strain evidence="2 3">KR</strain>
    </source>
</reference>